<sequence>MANTVCVDCGRTYPVDGHTVRCPRYLEVTPLENQITMAIHAHAFVPLHDRYRIARQLIADGWRPS</sequence>
<organism evidence="1 2">
    <name type="scientific">Gordonia phage Wizard</name>
    <dbReference type="NCBI Taxonomy" id="1838083"/>
    <lineage>
        <taxon>Viruses</taxon>
        <taxon>Duplodnaviria</taxon>
        <taxon>Heunggongvirae</taxon>
        <taxon>Uroviricota</taxon>
        <taxon>Caudoviricetes</taxon>
        <taxon>Stackebrandtviridae</taxon>
        <taxon>Frickvirinae</taxon>
        <taxon>Wizardvirus</taxon>
        <taxon>Wizardvirus wizard</taxon>
    </lineage>
</organism>
<evidence type="ECO:0000313" key="1">
    <source>
        <dbReference type="EMBL" id="ANA85373.1"/>
    </source>
</evidence>
<reference evidence="1 2" key="1">
    <citation type="submission" date="2016-03" db="EMBL/GenBank/DDBJ databases">
        <authorList>
            <person name="Montgomery M.T."/>
            <person name="Guerrero C.A."/>
            <person name="Mavrich T.N."/>
            <person name="Pope W.H."/>
            <person name="Garlena R.A."/>
            <person name="Russell D.A."/>
            <person name="Jacobs-Sera D."/>
            <person name="Hendrix R.W."/>
            <person name="Hatfull G.F."/>
        </authorList>
    </citation>
    <scope>NUCLEOTIDE SEQUENCE [LARGE SCALE GENOMIC DNA]</scope>
</reference>
<protein>
    <submittedName>
        <fullName evidence="1">Uncharacterized protein</fullName>
    </submittedName>
</protein>
<proteinExistence type="predicted"/>
<gene>
    <name evidence="1" type="primary">68</name>
    <name evidence="1" type="ORF">WIZARD_68</name>
</gene>
<dbReference type="GeneID" id="28800322"/>
<dbReference type="EMBL" id="KU998234">
    <property type="protein sequence ID" value="ANA85373.1"/>
    <property type="molecule type" value="Genomic_DNA"/>
</dbReference>
<evidence type="ECO:0000313" key="2">
    <source>
        <dbReference type="Proteomes" id="UP000204215"/>
    </source>
</evidence>
<dbReference type="OrthoDB" id="28756at10239"/>
<keyword evidence="2" id="KW-1185">Reference proteome</keyword>
<name>A0A166Y2U4_9CAUD</name>
<dbReference type="KEGG" id="vg:28800322"/>
<dbReference type="Proteomes" id="UP000204215">
    <property type="component" value="Segment"/>
</dbReference>
<dbReference type="RefSeq" id="YP_009274107.1">
    <property type="nucleotide sequence ID" value="NC_030913.1"/>
</dbReference>
<accession>A0A166Y2U4</accession>